<evidence type="ECO:0000313" key="8">
    <source>
        <dbReference type="EMBL" id="KAA8915395.1"/>
    </source>
</evidence>
<dbReference type="GO" id="GO:0016709">
    <property type="term" value="F:oxidoreductase activity, acting on paired donors, with incorporation or reduction of molecular oxygen, NAD(P)H as one donor, and incorporation of one atom of oxygen"/>
    <property type="evidence" value="ECO:0007669"/>
    <property type="project" value="UniProtKB-ARBA"/>
</dbReference>
<name>A0A642V6Z0_9ASCO</name>
<evidence type="ECO:0000256" key="5">
    <source>
        <dbReference type="SAM" id="MobiDB-lite"/>
    </source>
</evidence>
<dbReference type="InterPro" id="IPR038220">
    <property type="entry name" value="PHOX_C_sf"/>
</dbReference>
<dbReference type="SUPFAM" id="SSF52833">
    <property type="entry name" value="Thioredoxin-like"/>
    <property type="match status" value="1"/>
</dbReference>
<dbReference type="EMBL" id="SWFS01000168">
    <property type="protein sequence ID" value="KAA8915395.1"/>
    <property type="molecule type" value="Genomic_DNA"/>
</dbReference>
<feature type="domain" description="Phenol hydroxylase-like C-terminal dimerisation" evidence="7">
    <location>
        <begin position="451"/>
        <end position="649"/>
    </location>
</feature>
<comment type="similarity">
    <text evidence="1">Belongs to the PheA/TfdB FAD monooxygenase family.</text>
</comment>
<dbReference type="Gene3D" id="3.30.9.10">
    <property type="entry name" value="D-Amino Acid Oxidase, subunit A, domain 2"/>
    <property type="match status" value="1"/>
</dbReference>
<gene>
    <name evidence="8" type="ORF">TRICI_002473</name>
</gene>
<dbReference type="CDD" id="cd02979">
    <property type="entry name" value="PHOX_C"/>
    <property type="match status" value="1"/>
</dbReference>
<dbReference type="PRINTS" id="PR00420">
    <property type="entry name" value="RNGMNOXGNASE"/>
</dbReference>
<dbReference type="InterPro" id="IPR036188">
    <property type="entry name" value="FAD/NAD-bd_sf"/>
</dbReference>
<dbReference type="Pfam" id="PF07976">
    <property type="entry name" value="Phe_hydrox_dim"/>
    <property type="match status" value="1"/>
</dbReference>
<evidence type="ECO:0000256" key="4">
    <source>
        <dbReference type="ARBA" id="ARBA00023002"/>
    </source>
</evidence>
<dbReference type="Proteomes" id="UP000761534">
    <property type="component" value="Unassembled WGS sequence"/>
</dbReference>
<dbReference type="InterPro" id="IPR002938">
    <property type="entry name" value="FAD-bd"/>
</dbReference>
<dbReference type="InterPro" id="IPR012941">
    <property type="entry name" value="Phe_hydrox_C_dim_dom"/>
</dbReference>
<feature type="domain" description="FAD-binding" evidence="6">
    <location>
        <begin position="189"/>
        <end position="414"/>
    </location>
</feature>
<evidence type="ECO:0008006" key="10">
    <source>
        <dbReference type="Google" id="ProtNLM"/>
    </source>
</evidence>
<dbReference type="InterPro" id="IPR036249">
    <property type="entry name" value="Thioredoxin-like_sf"/>
</dbReference>
<keyword evidence="3" id="KW-0274">FAD</keyword>
<evidence type="ECO:0000313" key="9">
    <source>
        <dbReference type="Proteomes" id="UP000761534"/>
    </source>
</evidence>
<feature type="region of interest" description="Disordered" evidence="5">
    <location>
        <begin position="276"/>
        <end position="306"/>
    </location>
</feature>
<dbReference type="PANTHER" id="PTHR43004:SF20">
    <property type="entry name" value="2-MONOOXYGENASE, PUTATIVE (AFU_ORTHOLOGUE AFUA_1G13660)-RELATED"/>
    <property type="match status" value="1"/>
</dbReference>
<feature type="domain" description="FAD-binding" evidence="6">
    <location>
        <begin position="8"/>
        <end position="146"/>
    </location>
</feature>
<comment type="caution">
    <text evidence="8">The sequence shown here is derived from an EMBL/GenBank/DDBJ whole genome shotgun (WGS) entry which is preliminary data.</text>
</comment>
<dbReference type="OrthoDB" id="1716816at2759"/>
<dbReference type="Pfam" id="PF01494">
    <property type="entry name" value="FAD_binding_3"/>
    <property type="match status" value="2"/>
</dbReference>
<evidence type="ECO:0000256" key="1">
    <source>
        <dbReference type="ARBA" id="ARBA00007801"/>
    </source>
</evidence>
<keyword evidence="9" id="KW-1185">Reference proteome</keyword>
<dbReference type="SUPFAM" id="SSF51905">
    <property type="entry name" value="FAD/NAD(P)-binding domain"/>
    <property type="match status" value="1"/>
</dbReference>
<evidence type="ECO:0000259" key="6">
    <source>
        <dbReference type="Pfam" id="PF01494"/>
    </source>
</evidence>
<dbReference type="GO" id="GO:0071949">
    <property type="term" value="F:FAD binding"/>
    <property type="evidence" value="ECO:0007669"/>
    <property type="project" value="InterPro"/>
</dbReference>
<feature type="compositionally biased region" description="Basic and acidic residues" evidence="5">
    <location>
        <begin position="281"/>
        <end position="306"/>
    </location>
</feature>
<keyword evidence="4" id="KW-0560">Oxidoreductase</keyword>
<reference evidence="8" key="1">
    <citation type="journal article" date="2019" name="G3 (Bethesda)">
        <title>Genome Assemblies of Two Rare Opportunistic Yeast Pathogens: Diutina rugosa (syn. Candida rugosa) and Trichomonascus ciferrii (syn. Candida ciferrii).</title>
        <authorList>
            <person name="Mixao V."/>
            <person name="Saus E."/>
            <person name="Hansen A.P."/>
            <person name="Lass-Florl C."/>
            <person name="Gabaldon T."/>
        </authorList>
    </citation>
    <scope>NUCLEOTIDE SEQUENCE</scope>
    <source>
        <strain evidence="8">CBS 4856</strain>
    </source>
</reference>
<accession>A0A642V6Z0</accession>
<dbReference type="VEuPathDB" id="FungiDB:TRICI_002473"/>
<dbReference type="AlphaFoldDB" id="A0A642V6Z0"/>
<proteinExistence type="inferred from homology"/>
<dbReference type="Gene3D" id="3.40.30.20">
    <property type="match status" value="1"/>
</dbReference>
<protein>
    <recommendedName>
        <fullName evidence="10">Phenol 2-monooxygenase</fullName>
    </recommendedName>
</protein>
<keyword evidence="2" id="KW-0285">Flavoprotein</keyword>
<dbReference type="PANTHER" id="PTHR43004">
    <property type="entry name" value="TRK SYSTEM POTASSIUM UPTAKE PROTEIN"/>
    <property type="match status" value="1"/>
</dbReference>
<dbReference type="SUPFAM" id="SSF54373">
    <property type="entry name" value="FAD-linked reductases, C-terminal domain"/>
    <property type="match status" value="1"/>
</dbReference>
<dbReference type="InterPro" id="IPR050641">
    <property type="entry name" value="RIFMO-like"/>
</dbReference>
<dbReference type="Gene3D" id="3.50.50.60">
    <property type="entry name" value="FAD/NAD(P)-binding domain"/>
    <property type="match status" value="1"/>
</dbReference>
<evidence type="ECO:0000256" key="2">
    <source>
        <dbReference type="ARBA" id="ARBA00022630"/>
    </source>
</evidence>
<sequence length="682" mass="76567">MVTKESNTDVLIIGAGPAGHMAGTWFARMGINARIIDKRSEKLFIGQADGLQSRTVEVFQSFGFGDRAIKEANHMLELCFWEPNEKGNIVRSSRIPDSCIGISRFQQYVVHQKRVEMWMRDSMEKWSKGQVKIDRPVQALELDIDESEKSEYPVTVEVEHLSDDQGTVNQYGSKVANGLFRSFEGDGNERKGGEKEIIHAKYVIGCDGAHSWVRKAIDLNMEGESTDYVWGVMDGTPITDFPDIRNRCAIHSADSGSIMIIPREHGMVRLYIQLAQTPRDPGTKTEDEKNAANGNGERKGSIDRSKITPEVIMESAQKIFAPYEFDMIDVKWYTAYQIGQRVATDFSKNDRVFIAGDACHTHSPKAGQGMNVSMMDTFNLAWKIGHVLQGVADPSLLKTYTQERRKVAQDLINFDHKLSRMFSSKPGDGVDLSEFQKYFQKGNEFASGTTVDYCPSLIVKKPSGEYKSPLATNIPVGARLDTAIVQTQSDTKPVHLADVMPSDGRWRLVFFPGDIVKKNLYEKLTDISSKLISKNAFIKKYTPASCRLDSIIDLVMVHASDRKDLDWLEVPEAFRPCDHKKRMDYWKVYSDSPSYHVPSGKIYEKFGIEPSVGAIVVLRPDGYVSAVEELSTNGLKEIESLFANFMLTPKQSWASNGGFLDTAKDEEEWYGVSSFGHPVFAK</sequence>
<evidence type="ECO:0000256" key="3">
    <source>
        <dbReference type="ARBA" id="ARBA00022827"/>
    </source>
</evidence>
<evidence type="ECO:0000259" key="7">
    <source>
        <dbReference type="Pfam" id="PF07976"/>
    </source>
</evidence>
<organism evidence="8 9">
    <name type="scientific">Trichomonascus ciferrii</name>
    <dbReference type="NCBI Taxonomy" id="44093"/>
    <lineage>
        <taxon>Eukaryota</taxon>
        <taxon>Fungi</taxon>
        <taxon>Dikarya</taxon>
        <taxon>Ascomycota</taxon>
        <taxon>Saccharomycotina</taxon>
        <taxon>Dipodascomycetes</taxon>
        <taxon>Dipodascales</taxon>
        <taxon>Trichomonascaceae</taxon>
        <taxon>Trichomonascus</taxon>
        <taxon>Trichomonascus ciferrii complex</taxon>
    </lineage>
</organism>